<organism evidence="1 2">
    <name type="scientific">Pseudomonas phage Zuri</name>
    <dbReference type="NCBI Taxonomy" id="2604899"/>
    <lineage>
        <taxon>Viruses</taxon>
        <taxon>Duplodnaviria</taxon>
        <taxon>Heunggongvirae</taxon>
        <taxon>Uroviricota</taxon>
        <taxon>Caudoviricetes</taxon>
        <taxon>Schitoviridae</taxon>
        <taxon>Zurivirus</taxon>
        <taxon>Zurivirus zuri</taxon>
    </lineage>
</organism>
<name>A0A5C1K523_9CAUD</name>
<protein>
    <submittedName>
        <fullName evidence="1">Uncharacterized protein</fullName>
    </submittedName>
</protein>
<evidence type="ECO:0000313" key="2">
    <source>
        <dbReference type="Proteomes" id="UP000322075"/>
    </source>
</evidence>
<keyword evidence="2" id="KW-1185">Reference proteome</keyword>
<evidence type="ECO:0000313" key="1">
    <source>
        <dbReference type="EMBL" id="QEM41161.1"/>
    </source>
</evidence>
<dbReference type="EMBL" id="MK863032">
    <property type="protein sequence ID" value="QEM41161.1"/>
    <property type="molecule type" value="Genomic_DNA"/>
</dbReference>
<reference evidence="1" key="1">
    <citation type="submission" date="2019-04" db="EMBL/GenBank/DDBJ databases">
        <authorList>
            <person name="Assadpour T."/>
            <person name="Ahmed J."/>
            <person name="Anderson S."/>
            <person name="Espinosa K."/>
            <person name="Gadsden T."/>
            <person name="Graham A."/>
            <person name="Hajjar W."/>
            <person name="Howard T."/>
            <person name="Lacafta O."/>
            <person name="Matney K."/>
            <person name="Matsen K."/>
            <person name="Osu J."/>
            <person name="Rupe E."/>
            <person name="Sang H."/>
            <person name="Wadi S."/>
            <person name="McNeal J."/>
            <person name="Temple L."/>
        </authorList>
    </citation>
    <scope>NUCLEOTIDE SEQUENCE [LARGE SCALE GENOMIC DNA]</scope>
</reference>
<dbReference type="Proteomes" id="UP000322075">
    <property type="component" value="Segment"/>
</dbReference>
<sequence length="328" mass="37718">MKITNNSGISLAMAVWLMHDEYDYVNEPDYISVTTLMKPLRQIILPRRIPTENREMDLSDLIQRALGHSLHDSIEKAWTNDAARTRSLLRLGYPQKVVEKVLINPTPEQLKANPDCIPVYLEQRGTIQLKVGNKVWTLGGKFDMVAEGIVHDNKSTSAWVGMFGGRDDEHRLQGSLYRLIHPDKITEDFIRIEYIFTDWQKFMAKQNPNYPQNRLANKDIPLLDITETEGWAKNKLALVDKFMDAPEKDIPECTPEELWMSDPKYKYYADPAKTSGRSTKNFDSMAEAKKFMAEKGGKGIIITDPGQPKRCEYCDAFEICTQKDRYFS</sequence>
<accession>A0A5C1K523</accession>
<proteinExistence type="predicted"/>
<dbReference type="InterPro" id="IPR011604">
    <property type="entry name" value="PDDEXK-like_dom_sf"/>
</dbReference>
<dbReference type="Gene3D" id="3.90.320.10">
    <property type="match status" value="1"/>
</dbReference>
<gene>
    <name evidence="1" type="ORF">Zuri_64</name>
</gene>